<reference evidence="7 8" key="1">
    <citation type="submission" date="2017-10" db="EMBL/GenBank/DDBJ databases">
        <title>A novel species of cold-tolerant Malassezia isolated from bats.</title>
        <authorList>
            <person name="Lorch J.M."/>
            <person name="Palmer J.M."/>
            <person name="Vanderwolf K.J."/>
            <person name="Schmidt K.Z."/>
            <person name="Verant M.L."/>
            <person name="Weller T.J."/>
            <person name="Blehert D.S."/>
        </authorList>
    </citation>
    <scope>NUCLEOTIDE SEQUENCE [LARGE SCALE GENOMIC DNA]</scope>
    <source>
        <strain evidence="7 8">NWHC:44797-103</strain>
    </source>
</reference>
<evidence type="ECO:0000259" key="6">
    <source>
        <dbReference type="PROSITE" id="PS50016"/>
    </source>
</evidence>
<dbReference type="InterPro" id="IPR052819">
    <property type="entry name" value="Chromatin_regulatory_protein"/>
</dbReference>
<dbReference type="OrthoDB" id="5876363at2759"/>
<dbReference type="CDD" id="cd15534">
    <property type="entry name" value="PHD2_PHF12_Rco1"/>
    <property type="match status" value="1"/>
</dbReference>
<dbReference type="InterPro" id="IPR001965">
    <property type="entry name" value="Znf_PHD"/>
</dbReference>
<keyword evidence="1" id="KW-0479">Metal-binding</keyword>
<gene>
    <name evidence="7" type="ORF">MVES_003505</name>
</gene>
<feature type="domain" description="PHD-type" evidence="6">
    <location>
        <begin position="633"/>
        <end position="708"/>
    </location>
</feature>
<dbReference type="AlphaFoldDB" id="A0A2N1J7W2"/>
<dbReference type="InterPro" id="IPR019786">
    <property type="entry name" value="Zinc_finger_PHD-type_CS"/>
</dbReference>
<dbReference type="InterPro" id="IPR019787">
    <property type="entry name" value="Znf_PHD-finger"/>
</dbReference>
<dbReference type="Proteomes" id="UP000232875">
    <property type="component" value="Unassembled WGS sequence"/>
</dbReference>
<dbReference type="GO" id="GO:0032221">
    <property type="term" value="C:Rpd3S complex"/>
    <property type="evidence" value="ECO:0007669"/>
    <property type="project" value="TreeGrafter"/>
</dbReference>
<dbReference type="GO" id="GO:0008270">
    <property type="term" value="F:zinc ion binding"/>
    <property type="evidence" value="ECO:0007669"/>
    <property type="project" value="UniProtKB-KW"/>
</dbReference>
<evidence type="ECO:0000256" key="2">
    <source>
        <dbReference type="ARBA" id="ARBA00022771"/>
    </source>
</evidence>
<protein>
    <recommendedName>
        <fullName evidence="6">PHD-type domain-containing protein</fullName>
    </recommendedName>
</protein>
<dbReference type="Gene3D" id="3.30.40.10">
    <property type="entry name" value="Zinc/RING finger domain, C3HC4 (zinc finger)"/>
    <property type="match status" value="2"/>
</dbReference>
<dbReference type="SUPFAM" id="SSF57903">
    <property type="entry name" value="FYVE/PHD zinc finger"/>
    <property type="match status" value="2"/>
</dbReference>
<dbReference type="SMART" id="SM00249">
    <property type="entry name" value="PHD"/>
    <property type="match status" value="2"/>
</dbReference>
<feature type="region of interest" description="Disordered" evidence="5">
    <location>
        <begin position="598"/>
        <end position="624"/>
    </location>
</feature>
<keyword evidence="8" id="KW-1185">Reference proteome</keyword>
<keyword evidence="3" id="KW-0862">Zinc</keyword>
<evidence type="ECO:0000256" key="5">
    <source>
        <dbReference type="SAM" id="MobiDB-lite"/>
    </source>
</evidence>
<dbReference type="InterPro" id="IPR011011">
    <property type="entry name" value="Znf_FYVE_PHD"/>
</dbReference>
<evidence type="ECO:0000313" key="8">
    <source>
        <dbReference type="Proteomes" id="UP000232875"/>
    </source>
</evidence>
<sequence>MADTARAAEEADALFTRKSVRDIEAYASELSRGAKEKQHTVRALVGDHYGELLGVARTVVDMQKSIIALQHVLRRIPQLQAHYETHAARHAAAIRGPNAPSSLPYGAAACTLLLASAPEIVQRTMQRGAFVHAAWTVAMAERAAVVFRDTPQTRPDAAFHDPRRTLTQRAASHLGEGDAGHVLELLAVLIALGEQEILALYLAERLAFLQRDSAPRLVPALQRALSLFCDTLAIVHSLFSSRGNKASPLATMLAAWQHTHDNTTAFFQLGMPLLHAIVPPDCAPLLVHLPHTLRAYAPAYSLPSASEIARQSDAWCESARAAILAILAPLVQHTDELDTIAAARHLLHSDTPHAAALCTELGTLLDTQTERLLASALAQLTTTFRAVLGEAVRHMEDPPLDAPLDAPAWGTAELARCVDLLEARLHAMEAHASTEALARAWDTVAADLDAAAASAHALPAQSFLLRLCAKLVDMRGSFFAPLHARAAARCVGAQVRRALAVYAKAQGAEAPMDAPSAPLFAALLSLSRAQLHVLHARPADPLPTFLDAYSARDAIPKAQQAWDAEFLALLARRPCSNDSVLAAAQRLRLVLPPEHVDAPEQQQPRALPAAANAPRTEILPSPRDMPPYPGLNNDYCNTCQGHGRFLCCDGCPRSFHFCCVNPPLDVDEMPFPNGTLLPKKRADAKSDDLRAMRADADDSWFCRVCFGERMPAKMPKRYGPFNVLLQHVEQENPSIFALPAEIRNYYKGVSTAADGAYVDSSSLRPLKLNRNGFIEERDPFQLRNKHGDAALCYHCGGSALPLDLVPRTQRTPTHAEELAALDTLASTALDRHRPEKWRRMLSCDFCSLHWHLDCIDPPLTGMPSATRRWRCPAHSELAEPKLRIPRNVHQMRTVDVPLCVSENEVGGKRRVLGEVEVLVEDDAWEDAGPHSASIHYRIPERTIRLEFWQRARLEREAGALHVPDTKVAEVVRAAPLPAPLPAPPSAALDRLVAVALQLPSVPKAEKERLLEPELWAPAVLEENAAASTASLDANMQPFHGAVRTTYRASDAEPLSPTCGEDCAPHPAPVAPPPAFVYHNELAELRAIKRLMAAKGADALRRFLHEP</sequence>
<evidence type="ECO:0000313" key="7">
    <source>
        <dbReference type="EMBL" id="PKI82648.1"/>
    </source>
</evidence>
<dbReference type="Pfam" id="PF08700">
    <property type="entry name" value="VPS51_Exo84_N"/>
    <property type="match status" value="1"/>
</dbReference>
<organism evidence="7 8">
    <name type="scientific">Malassezia vespertilionis</name>
    <dbReference type="NCBI Taxonomy" id="2020962"/>
    <lineage>
        <taxon>Eukaryota</taxon>
        <taxon>Fungi</taxon>
        <taxon>Dikarya</taxon>
        <taxon>Basidiomycota</taxon>
        <taxon>Ustilaginomycotina</taxon>
        <taxon>Malasseziomycetes</taxon>
        <taxon>Malasseziales</taxon>
        <taxon>Malasseziaceae</taxon>
        <taxon>Malassezia</taxon>
    </lineage>
</organism>
<dbReference type="PANTHER" id="PTHR47636">
    <property type="entry name" value="TRANSCRIPTIONAL REGULATORY PROTEIN RCO1"/>
    <property type="match status" value="1"/>
</dbReference>
<accession>A0A2N1J7W2</accession>
<evidence type="ECO:0000256" key="4">
    <source>
        <dbReference type="PROSITE-ProRule" id="PRU00146"/>
    </source>
</evidence>
<dbReference type="InterPro" id="IPR013083">
    <property type="entry name" value="Znf_RING/FYVE/PHD"/>
</dbReference>
<evidence type="ECO:0000256" key="3">
    <source>
        <dbReference type="ARBA" id="ARBA00022833"/>
    </source>
</evidence>
<evidence type="ECO:0000256" key="1">
    <source>
        <dbReference type="ARBA" id="ARBA00022723"/>
    </source>
</evidence>
<dbReference type="PROSITE" id="PS01359">
    <property type="entry name" value="ZF_PHD_1"/>
    <property type="match status" value="1"/>
</dbReference>
<name>A0A2N1J7W2_9BASI</name>
<dbReference type="Pfam" id="PF00628">
    <property type="entry name" value="PHD"/>
    <property type="match status" value="2"/>
</dbReference>
<dbReference type="EMBL" id="KZ454994">
    <property type="protein sequence ID" value="PKI82648.1"/>
    <property type="molecule type" value="Genomic_DNA"/>
</dbReference>
<proteinExistence type="predicted"/>
<dbReference type="PANTHER" id="PTHR47636:SF1">
    <property type="entry name" value="TRANSCRIPTIONAL REGULATORY PROTEIN RCO1"/>
    <property type="match status" value="1"/>
</dbReference>
<keyword evidence="2 4" id="KW-0863">Zinc-finger</keyword>
<dbReference type="GO" id="GO:0006357">
    <property type="term" value="P:regulation of transcription by RNA polymerase II"/>
    <property type="evidence" value="ECO:0007669"/>
    <property type="project" value="TreeGrafter"/>
</dbReference>
<dbReference type="PROSITE" id="PS50016">
    <property type="entry name" value="ZF_PHD_2"/>
    <property type="match status" value="1"/>
</dbReference>
<dbReference type="STRING" id="2020962.A0A2N1J7W2"/>
<feature type="compositionally biased region" description="Low complexity" evidence="5">
    <location>
        <begin position="599"/>
        <end position="614"/>
    </location>
</feature>